<gene>
    <name evidence="6" type="primary">ylqF</name>
    <name evidence="6" type="ORF">HP397_00685</name>
</gene>
<comment type="caution">
    <text evidence="6">The sequence shown here is derived from an EMBL/GenBank/DDBJ whole genome shotgun (WGS) entry which is preliminary data.</text>
</comment>
<dbReference type="SUPFAM" id="SSF52540">
    <property type="entry name" value="P-loop containing nucleoside triphosphate hydrolases"/>
    <property type="match status" value="1"/>
</dbReference>
<dbReference type="Gene3D" id="3.40.50.300">
    <property type="entry name" value="P-loop containing nucleotide triphosphate hydrolases"/>
    <property type="match status" value="1"/>
</dbReference>
<feature type="domain" description="CP-type G" evidence="5">
    <location>
        <begin position="13"/>
        <end position="182"/>
    </location>
</feature>
<dbReference type="PANTHER" id="PTHR45782">
    <property type="entry name" value="MITOCHONDRIAL RIBOSOME-ASSOCIATED GTPASE 1"/>
    <property type="match status" value="1"/>
</dbReference>
<keyword evidence="2 3" id="KW-0342">GTP-binding</keyword>
<sequence length="294" mass="34193">MSVMINWYPGHMKKTKEMIVENLKIVDLVIEILDARIPISSKNPDIETLAKNKLRVVVLNKTDLVDESKLNEWEDYFIKNKISHHFLAISVEKNKNFNELRKIVNKIYEDKLEKMMKKGLRKTVVRAMIVGIPNVGKSKFINKFSNKNKAKVGNKPGFTRGKQWITVDEKFELLDTPGVLWPKFEDNLVSFNLAITGSIRDDILPLEVVSNRLLDIMKKQNIIDNLITSYGLEIDSLINMDNIEIFSILEKRLGIYKNEEFSFELISRRLLKDYRIGKLGKFLLEYPVDFKKEG</sequence>
<dbReference type="FunFam" id="3.40.50.300:FF:000590">
    <property type="entry name" value="Ribosome biogenesis GTPase A"/>
    <property type="match status" value="1"/>
</dbReference>
<dbReference type="PROSITE" id="PS51721">
    <property type="entry name" value="G_CP"/>
    <property type="match status" value="1"/>
</dbReference>
<dbReference type="Proteomes" id="UP000526184">
    <property type="component" value="Unassembled WGS sequence"/>
</dbReference>
<evidence type="ECO:0000259" key="5">
    <source>
        <dbReference type="PROSITE" id="PS51721"/>
    </source>
</evidence>
<evidence type="ECO:0000256" key="4">
    <source>
        <dbReference type="PIRSR" id="PIRSR006230-1"/>
    </source>
</evidence>
<feature type="binding site" evidence="4">
    <location>
        <begin position="60"/>
        <end position="63"/>
    </location>
    <ligand>
        <name>GTP</name>
        <dbReference type="ChEBI" id="CHEBI:37565"/>
    </ligand>
</feature>
<dbReference type="NCBIfam" id="TIGR03596">
    <property type="entry name" value="GTPase_YlqF"/>
    <property type="match status" value="1"/>
</dbReference>
<proteinExistence type="inferred from homology"/>
<name>A0A7Z0PDN7_9FUSO</name>
<dbReference type="AlphaFoldDB" id="A0A7Z0PDN7"/>
<dbReference type="GO" id="GO:0006412">
    <property type="term" value="P:translation"/>
    <property type="evidence" value="ECO:0007669"/>
    <property type="project" value="TreeGrafter"/>
</dbReference>
<accession>A0A7Z0PDN7</accession>
<comment type="function">
    <text evidence="3">Required for a late step of 50S ribosomal subunit assembly. Has GTPase activity.</text>
</comment>
<feature type="binding site" evidence="4">
    <location>
        <position position="178"/>
    </location>
    <ligand>
        <name>GTP</name>
        <dbReference type="ChEBI" id="CHEBI:37565"/>
    </ligand>
</feature>
<comment type="subcellular location">
    <subcellularLocation>
        <location evidence="3">Cytoplasm</location>
    </subcellularLocation>
</comment>
<dbReference type="InterPro" id="IPR019991">
    <property type="entry name" value="GTP-bd_ribosome_bgen"/>
</dbReference>
<evidence type="ECO:0000256" key="1">
    <source>
        <dbReference type="ARBA" id="ARBA00022741"/>
    </source>
</evidence>
<evidence type="ECO:0000313" key="7">
    <source>
        <dbReference type="Proteomes" id="UP000526184"/>
    </source>
</evidence>
<dbReference type="Pfam" id="PF01926">
    <property type="entry name" value="MMR_HSR1"/>
    <property type="match status" value="1"/>
</dbReference>
<dbReference type="CDD" id="cd01856">
    <property type="entry name" value="YlqF"/>
    <property type="match status" value="1"/>
</dbReference>
<evidence type="ECO:0000256" key="2">
    <source>
        <dbReference type="ARBA" id="ARBA00023134"/>
    </source>
</evidence>
<dbReference type="Gene3D" id="1.10.1580.10">
    <property type="match status" value="1"/>
</dbReference>
<reference evidence="6 7" key="1">
    <citation type="submission" date="2020-05" db="EMBL/GenBank/DDBJ databases">
        <title>Streptobacillus felis strain LHL191014123.</title>
        <authorList>
            <person name="Fawzy A."/>
            <person name="Rau J."/>
            <person name="Risse K."/>
            <person name="Schauerte N."/>
            <person name="Geiger C."/>
            <person name="Blom J."/>
            <person name="Imirzalioglu C."/>
            <person name="Falgenhauer J."/>
            <person name="Bach A."/>
            <person name="Herden C."/>
            <person name="Eisenberg T."/>
        </authorList>
    </citation>
    <scope>NUCLEOTIDE SEQUENCE [LARGE SCALE GENOMIC DNA]</scope>
    <source>
        <strain evidence="6 7">LHL191014123</strain>
    </source>
</reference>
<dbReference type="GO" id="GO:0003924">
    <property type="term" value="F:GTPase activity"/>
    <property type="evidence" value="ECO:0007669"/>
    <property type="project" value="TreeGrafter"/>
</dbReference>
<dbReference type="PIRSF" id="PIRSF006230">
    <property type="entry name" value="MG442"/>
    <property type="match status" value="1"/>
</dbReference>
<keyword evidence="1 3" id="KW-0547">Nucleotide-binding</keyword>
<dbReference type="InterPro" id="IPR006073">
    <property type="entry name" value="GTP-bd"/>
</dbReference>
<dbReference type="InterPro" id="IPR027417">
    <property type="entry name" value="P-loop_NTPase"/>
</dbReference>
<dbReference type="InterPro" id="IPR023179">
    <property type="entry name" value="GTP-bd_ortho_bundle_sf"/>
</dbReference>
<dbReference type="EMBL" id="JABMKT010000002">
    <property type="protein sequence ID" value="NYV27343.1"/>
    <property type="molecule type" value="Genomic_DNA"/>
</dbReference>
<comment type="similarity">
    <text evidence="3">Belongs to the TRAFAC class YlqF/YawG GTPase family. MTG1 subfamily.</text>
</comment>
<evidence type="ECO:0000313" key="6">
    <source>
        <dbReference type="EMBL" id="NYV27343.1"/>
    </source>
</evidence>
<evidence type="ECO:0000256" key="3">
    <source>
        <dbReference type="PIRNR" id="PIRNR006230"/>
    </source>
</evidence>
<dbReference type="InterPro" id="IPR016478">
    <property type="entry name" value="GTPase_MTG1"/>
</dbReference>
<dbReference type="InterPro" id="IPR030378">
    <property type="entry name" value="G_CP_dom"/>
</dbReference>
<dbReference type="GO" id="GO:0005525">
    <property type="term" value="F:GTP binding"/>
    <property type="evidence" value="ECO:0007669"/>
    <property type="project" value="UniProtKB-KW"/>
</dbReference>
<keyword evidence="3" id="KW-0963">Cytoplasm</keyword>
<keyword evidence="7" id="KW-1185">Reference proteome</keyword>
<dbReference type="GO" id="GO:0005737">
    <property type="term" value="C:cytoplasm"/>
    <property type="evidence" value="ECO:0007669"/>
    <property type="project" value="UniProtKB-SubCell"/>
</dbReference>
<organism evidence="6 7">
    <name type="scientific">Streptobacillus felis</name>
    <dbReference type="NCBI Taxonomy" id="1384509"/>
    <lineage>
        <taxon>Bacteria</taxon>
        <taxon>Fusobacteriati</taxon>
        <taxon>Fusobacteriota</taxon>
        <taxon>Fusobacteriia</taxon>
        <taxon>Fusobacteriales</taxon>
        <taxon>Leptotrichiaceae</taxon>
        <taxon>Streptobacillus</taxon>
    </lineage>
</organism>
<dbReference type="PANTHER" id="PTHR45782:SF4">
    <property type="entry name" value="MITOCHONDRIAL RIBOSOME-ASSOCIATED GTPASE 1"/>
    <property type="match status" value="1"/>
</dbReference>
<protein>
    <recommendedName>
        <fullName evidence="3">Ribosome biogenesis GTPase A</fullName>
    </recommendedName>
</protein>